<keyword evidence="10" id="KW-1185">Reference proteome</keyword>
<dbReference type="STRING" id="714943.Mucpa_5100"/>
<dbReference type="GO" id="GO:0006508">
    <property type="term" value="P:proteolysis"/>
    <property type="evidence" value="ECO:0007669"/>
    <property type="project" value="UniProtKB-KW"/>
</dbReference>
<evidence type="ECO:0000313" key="9">
    <source>
        <dbReference type="EMBL" id="EHQ29176.1"/>
    </source>
</evidence>
<sequence>MRLPCLFLFLIYFKHGTYVSCRFYPSSQLMNSEIHMEHDAYRESLFTNRFIKHQILKSKIGHIQSQACFKVRQLGSSVQQREIYQLTIGTGKIQVMLWSQMHGDEPTGTLAFFDLFNFFAADDQHNAFRKRILDNCTLHFIPMLNPDGAEVHQRRNAQGIDINRDFLKQQSTEARLLAGLQQNIQPEFGFNMHDQDTLWSVSGSKKPATISLLAPPADDEASITPGRLKAMLLTAGIYQVFKKQIPGCIGRWSEEYEARAFGDNFQRLGTSTVLIEAGGYPGDFEKQYARKLTFDILLYALNQISTQQYAKQQLSQYHQIPFNHKELFHLLIKNCQINNDDSNFTADIGLNYTEIIDLEHHKHKKIYTVADFGDLSTWNAYDVFDADGWAMATSLSIGEKPTLKIVDTQGNILVMDQGVMV</sequence>
<dbReference type="PANTHER" id="PTHR11705:SF143">
    <property type="entry name" value="SLL0236 PROTEIN"/>
    <property type="match status" value="1"/>
</dbReference>
<dbReference type="PROSITE" id="PS52035">
    <property type="entry name" value="PEPTIDASE_M14"/>
    <property type="match status" value="1"/>
</dbReference>
<dbReference type="Gene3D" id="3.40.630.10">
    <property type="entry name" value="Zn peptidases"/>
    <property type="match status" value="1"/>
</dbReference>
<dbReference type="HOGENOM" id="CLU_042010_0_0_10"/>
<dbReference type="GO" id="GO:0008270">
    <property type="term" value="F:zinc ion binding"/>
    <property type="evidence" value="ECO:0007669"/>
    <property type="project" value="InterPro"/>
</dbReference>
<keyword evidence="5" id="KW-0862">Zinc</keyword>
<evidence type="ECO:0000256" key="1">
    <source>
        <dbReference type="ARBA" id="ARBA00001947"/>
    </source>
</evidence>
<keyword evidence="9" id="KW-0121">Carboxypeptidase</keyword>
<dbReference type="eggNOG" id="COG2866">
    <property type="taxonomic scope" value="Bacteria"/>
</dbReference>
<dbReference type="PANTHER" id="PTHR11705">
    <property type="entry name" value="PROTEASE FAMILY M14 CARBOXYPEPTIDASE A,B"/>
    <property type="match status" value="1"/>
</dbReference>
<dbReference type="Pfam" id="PF00246">
    <property type="entry name" value="Peptidase_M14"/>
    <property type="match status" value="1"/>
</dbReference>
<dbReference type="SUPFAM" id="SSF53187">
    <property type="entry name" value="Zn-dependent exopeptidases"/>
    <property type="match status" value="1"/>
</dbReference>
<dbReference type="EMBL" id="CM001403">
    <property type="protein sequence ID" value="EHQ29176.1"/>
    <property type="molecule type" value="Genomic_DNA"/>
</dbReference>
<evidence type="ECO:0000256" key="2">
    <source>
        <dbReference type="ARBA" id="ARBA00005988"/>
    </source>
</evidence>
<feature type="domain" description="Peptidase M14" evidence="8">
    <location>
        <begin position="49"/>
        <end position="304"/>
    </location>
</feature>
<evidence type="ECO:0000256" key="3">
    <source>
        <dbReference type="ARBA" id="ARBA00022670"/>
    </source>
</evidence>
<evidence type="ECO:0000256" key="5">
    <source>
        <dbReference type="ARBA" id="ARBA00022833"/>
    </source>
</evidence>
<evidence type="ECO:0000313" key="10">
    <source>
        <dbReference type="Proteomes" id="UP000002774"/>
    </source>
</evidence>
<evidence type="ECO:0000256" key="4">
    <source>
        <dbReference type="ARBA" id="ARBA00022801"/>
    </source>
</evidence>
<gene>
    <name evidence="9" type="ORF">Mucpa_5100</name>
</gene>
<feature type="active site" description="Proton donor/acceptor" evidence="7">
    <location>
        <position position="257"/>
    </location>
</feature>
<dbReference type="GO" id="GO:0005615">
    <property type="term" value="C:extracellular space"/>
    <property type="evidence" value="ECO:0007669"/>
    <property type="project" value="TreeGrafter"/>
</dbReference>
<protein>
    <submittedName>
        <fullName evidence="9">Peptidase M14 carboxypeptidase A</fullName>
    </submittedName>
</protein>
<keyword evidence="6" id="KW-0482">Metalloprotease</keyword>
<dbReference type="SMART" id="SM00631">
    <property type="entry name" value="Zn_pept"/>
    <property type="match status" value="1"/>
</dbReference>
<dbReference type="AlphaFoldDB" id="H1Y0V1"/>
<keyword evidence="3" id="KW-0645">Protease</keyword>
<name>H1Y0V1_9SPHI</name>
<evidence type="ECO:0000256" key="6">
    <source>
        <dbReference type="ARBA" id="ARBA00023049"/>
    </source>
</evidence>
<organism evidence="9 10">
    <name type="scientific">Mucilaginibacter paludis DSM 18603</name>
    <dbReference type="NCBI Taxonomy" id="714943"/>
    <lineage>
        <taxon>Bacteria</taxon>
        <taxon>Pseudomonadati</taxon>
        <taxon>Bacteroidota</taxon>
        <taxon>Sphingobacteriia</taxon>
        <taxon>Sphingobacteriales</taxon>
        <taxon>Sphingobacteriaceae</taxon>
        <taxon>Mucilaginibacter</taxon>
    </lineage>
</organism>
<proteinExistence type="inferred from homology"/>
<reference evidence="9" key="1">
    <citation type="submission" date="2011-09" db="EMBL/GenBank/DDBJ databases">
        <title>The permanent draft genome of Mucilaginibacter paludis DSM 18603.</title>
        <authorList>
            <consortium name="US DOE Joint Genome Institute (JGI-PGF)"/>
            <person name="Lucas S."/>
            <person name="Han J."/>
            <person name="Lapidus A."/>
            <person name="Bruce D."/>
            <person name="Goodwin L."/>
            <person name="Pitluck S."/>
            <person name="Peters L."/>
            <person name="Kyrpides N."/>
            <person name="Mavromatis K."/>
            <person name="Ivanova N."/>
            <person name="Mikhailova N."/>
            <person name="Held B."/>
            <person name="Detter J.C."/>
            <person name="Tapia R."/>
            <person name="Han C."/>
            <person name="Land M."/>
            <person name="Hauser L."/>
            <person name="Markowitz V."/>
            <person name="Cheng J.-F."/>
            <person name="Hugenholtz P."/>
            <person name="Woyke T."/>
            <person name="Wu D."/>
            <person name="Tindall B."/>
            <person name="Brambilla E."/>
            <person name="Klenk H.-P."/>
            <person name="Eisen J.A."/>
        </authorList>
    </citation>
    <scope>NUCLEOTIDE SEQUENCE [LARGE SCALE GENOMIC DNA]</scope>
    <source>
        <strain evidence="9">DSM 18603</strain>
    </source>
</reference>
<keyword evidence="4" id="KW-0378">Hydrolase</keyword>
<accession>H1Y0V1</accession>
<comment type="similarity">
    <text evidence="2 7">Belongs to the peptidase M14 family.</text>
</comment>
<comment type="cofactor">
    <cofactor evidence="1">
        <name>Zn(2+)</name>
        <dbReference type="ChEBI" id="CHEBI:29105"/>
    </cofactor>
</comment>
<dbReference type="GO" id="GO:0004181">
    <property type="term" value="F:metallocarboxypeptidase activity"/>
    <property type="evidence" value="ECO:0007669"/>
    <property type="project" value="InterPro"/>
</dbReference>
<evidence type="ECO:0000259" key="8">
    <source>
        <dbReference type="PROSITE" id="PS52035"/>
    </source>
</evidence>
<evidence type="ECO:0000256" key="7">
    <source>
        <dbReference type="PROSITE-ProRule" id="PRU01379"/>
    </source>
</evidence>
<dbReference type="InterPro" id="IPR000834">
    <property type="entry name" value="Peptidase_M14"/>
</dbReference>
<dbReference type="Proteomes" id="UP000002774">
    <property type="component" value="Chromosome"/>
</dbReference>